<protein>
    <recommendedName>
        <fullName evidence="5">PepSY domain-containing protein</fullName>
    </recommendedName>
</protein>
<dbReference type="KEGG" id="yel:LC20_02596"/>
<sequence length="80" mass="9024">MKKMLLVGTLLAITFGANAEEASQELKDEAQALIKAQGYQCKKVNNVFTKYFGGEVEVFCDDIYHYIIKDKGGRYIVEVQ</sequence>
<evidence type="ECO:0008006" key="5">
    <source>
        <dbReference type="Google" id="ProtNLM"/>
    </source>
</evidence>
<evidence type="ECO:0000256" key="1">
    <source>
        <dbReference type="SAM" id="SignalP"/>
    </source>
</evidence>
<organism evidence="3 4">
    <name type="scientific">Yersinia enterocolitica LC20</name>
    <dbReference type="NCBI Taxonomy" id="1443113"/>
    <lineage>
        <taxon>Bacteria</taxon>
        <taxon>Pseudomonadati</taxon>
        <taxon>Pseudomonadota</taxon>
        <taxon>Gammaproteobacteria</taxon>
        <taxon>Enterobacterales</taxon>
        <taxon>Yersiniaceae</taxon>
        <taxon>Yersinia</taxon>
    </lineage>
</organism>
<dbReference type="AlphaFoldDB" id="A0A7U5STL9"/>
<dbReference type="KEGG" id="yel:LC20_06595"/>
<dbReference type="Proteomes" id="UP000230961">
    <property type="component" value="Chromosome"/>
</dbReference>
<evidence type="ECO:0000313" key="2">
    <source>
        <dbReference type="EMBL" id="AHM73849.1"/>
    </source>
</evidence>
<feature type="chain" id="PRO_5036212821" description="PepSY domain-containing protein" evidence="1">
    <location>
        <begin position="20"/>
        <end position="80"/>
    </location>
</feature>
<keyword evidence="1" id="KW-0732">Signal</keyword>
<feature type="signal peptide" evidence="1">
    <location>
        <begin position="1"/>
        <end position="19"/>
    </location>
</feature>
<evidence type="ECO:0000313" key="4">
    <source>
        <dbReference type="Proteomes" id="UP000230961"/>
    </source>
</evidence>
<evidence type="ECO:0000313" key="3">
    <source>
        <dbReference type="EMBL" id="ATX62711.1"/>
    </source>
</evidence>
<dbReference type="EMBL" id="CP007448">
    <property type="protein sequence ID" value="ATX62711.1"/>
    <property type="molecule type" value="Genomic_DNA"/>
</dbReference>
<name>A0A7U5STL9_YEREN</name>
<dbReference type="EMBL" id="CP007448">
    <property type="protein sequence ID" value="AHM73849.1"/>
    <property type="molecule type" value="Genomic_DNA"/>
</dbReference>
<proteinExistence type="predicted"/>
<reference evidence="3 4" key="1">
    <citation type="submission" date="2017-11" db="EMBL/GenBank/DDBJ databases">
        <title>The complete genome sequence and comparative genome analysis of Yersinia enterocolitica strain LC20.</title>
        <authorList>
            <person name="Shi G."/>
            <person name="Su M."/>
            <person name="Liang J."/>
            <person name="Gu W."/>
            <person name="Xiao Y."/>
            <person name="Zhang Z."/>
            <person name="Qiu H."/>
            <person name="Duan R."/>
            <person name="Zhang Z."/>
            <person name="Li Y."/>
            <person name="Zhang X."/>
            <person name="Ling Y."/>
            <person name="Song L."/>
            <person name="Chen M."/>
            <person name="Zhao Y."/>
            <person name="Wu J."/>
            <person name="Jing H."/>
            <person name="Xiao J."/>
            <person name="Wang X."/>
        </authorList>
    </citation>
    <scope>NUCLEOTIDE SEQUENCE [LARGE SCALE GENOMIC DNA]</scope>
    <source>
        <strain evidence="3 4">LC20</strain>
    </source>
</reference>
<accession>A0A7U5STL9</accession>
<gene>
    <name evidence="2" type="ORF">LC20_02596</name>
    <name evidence="3" type="ORF">LC20_06595</name>
</gene>